<dbReference type="AlphaFoldDB" id="A0A3G2T1S8"/>
<name>A0A3G2T1S8_9GAMM</name>
<protein>
    <submittedName>
        <fullName evidence="1">Uncharacterized protein</fullName>
    </submittedName>
</protein>
<dbReference type="RefSeq" id="WP_087554174.1">
    <property type="nucleotide sequence ID" value="NZ_CP033133.1"/>
</dbReference>
<proteinExistence type="predicted"/>
<dbReference type="Proteomes" id="UP000279962">
    <property type="component" value="Chromosome"/>
</dbReference>
<evidence type="ECO:0000313" key="2">
    <source>
        <dbReference type="Proteomes" id="UP000279962"/>
    </source>
</evidence>
<evidence type="ECO:0000313" key="1">
    <source>
        <dbReference type="EMBL" id="AYO54179.1"/>
    </source>
</evidence>
<reference evidence="1 2" key="1">
    <citation type="submission" date="2018-10" db="EMBL/GenBank/DDBJ databases">
        <title>The complete genome of Acinetobacter wuhouensis strain WCHAW010062.</title>
        <authorList>
            <person name="Hu Y."/>
            <person name="Long H."/>
            <person name="Feng Y."/>
            <person name="Zong Z."/>
        </authorList>
    </citation>
    <scope>NUCLEOTIDE SEQUENCE [LARGE SCALE GENOMIC DNA]</scope>
    <source>
        <strain evidence="1 2">WCHAW010062</strain>
    </source>
</reference>
<organism evidence="1 2">
    <name type="scientific">Acinetobacter wuhouensis</name>
    <dbReference type="NCBI Taxonomy" id="1879050"/>
    <lineage>
        <taxon>Bacteria</taxon>
        <taxon>Pseudomonadati</taxon>
        <taxon>Pseudomonadota</taxon>
        <taxon>Gammaproteobacteria</taxon>
        <taxon>Moraxellales</taxon>
        <taxon>Moraxellaceae</taxon>
        <taxon>Acinetobacter</taxon>
    </lineage>
</organism>
<sequence length="151" mass="16763">MGTAVATQHILQAVDWKKYTVEQWFIQFGAWIESNRMSAGSLPDDLGVNQIWLLMRSTGAIKIPSGKITVPCRIEDYEARAFQRLLIDTMDGAEPYFKLGIICLYKNLVEGKGVRTVGEETNQSKSQAATMASIGKSYICGRHSYLKVGLA</sequence>
<accession>A0A3G2T1S8</accession>
<dbReference type="EMBL" id="CP033133">
    <property type="protein sequence ID" value="AYO54179.1"/>
    <property type="molecule type" value="Genomic_DNA"/>
</dbReference>
<gene>
    <name evidence="1" type="ORF">CDG68_11260</name>
</gene>